<dbReference type="EMBL" id="JBHUEJ010000019">
    <property type="protein sequence ID" value="MFD1710890.1"/>
    <property type="molecule type" value="Genomic_DNA"/>
</dbReference>
<comment type="caution">
    <text evidence="1">The sequence shown here is derived from an EMBL/GenBank/DDBJ whole genome shotgun (WGS) entry which is preliminary data.</text>
</comment>
<proteinExistence type="predicted"/>
<dbReference type="RefSeq" id="WP_255507562.1">
    <property type="nucleotide sequence ID" value="NZ_JBHUEJ010000019.1"/>
</dbReference>
<reference evidence="2" key="1">
    <citation type="journal article" date="2019" name="Int. J. Syst. Evol. Microbiol.">
        <title>The Global Catalogue of Microorganisms (GCM) 10K type strain sequencing project: providing services to taxonomists for standard genome sequencing and annotation.</title>
        <authorList>
            <consortium name="The Broad Institute Genomics Platform"/>
            <consortium name="The Broad Institute Genome Sequencing Center for Infectious Disease"/>
            <person name="Wu L."/>
            <person name="Ma J."/>
        </authorList>
    </citation>
    <scope>NUCLEOTIDE SEQUENCE [LARGE SCALE GENOMIC DNA]</scope>
    <source>
        <strain evidence="2">LMG 29247</strain>
    </source>
</reference>
<protein>
    <submittedName>
        <fullName evidence="1">Uncharacterized protein</fullName>
    </submittedName>
</protein>
<organism evidence="1 2">
    <name type="scientific">Ottowia flava</name>
    <dbReference type="NCBI Taxonomy" id="2675430"/>
    <lineage>
        <taxon>Bacteria</taxon>
        <taxon>Pseudomonadati</taxon>
        <taxon>Pseudomonadota</taxon>
        <taxon>Betaproteobacteria</taxon>
        <taxon>Burkholderiales</taxon>
        <taxon>Comamonadaceae</taxon>
        <taxon>Ottowia</taxon>
    </lineage>
</organism>
<keyword evidence="2" id="KW-1185">Reference proteome</keyword>
<dbReference type="Proteomes" id="UP001597304">
    <property type="component" value="Unassembled WGS sequence"/>
</dbReference>
<gene>
    <name evidence="1" type="ORF">ACFSF0_09760</name>
</gene>
<evidence type="ECO:0000313" key="1">
    <source>
        <dbReference type="EMBL" id="MFD1710890.1"/>
    </source>
</evidence>
<name>A0ABW4KX27_9BURK</name>
<evidence type="ECO:0000313" key="2">
    <source>
        <dbReference type="Proteomes" id="UP001597304"/>
    </source>
</evidence>
<sequence>MQLAATNGMLVLQPSAWVLASWANAGRFDAVFYTLQGVELLAGVVNWTLLTLNTRDGLRMAGRGRVGRPSKAQPRLGAE</sequence>
<accession>A0ABW4KX27</accession>